<evidence type="ECO:0000259" key="1">
    <source>
        <dbReference type="PROSITE" id="PS51729"/>
    </source>
</evidence>
<accession>A0ABW8UDD3</accession>
<dbReference type="CDD" id="cd04301">
    <property type="entry name" value="NAT_SF"/>
    <property type="match status" value="1"/>
</dbReference>
<evidence type="ECO:0000313" key="3">
    <source>
        <dbReference type="Proteomes" id="UP001624684"/>
    </source>
</evidence>
<dbReference type="EC" id="2.3.1.-" evidence="2"/>
<dbReference type="Pfam" id="PF14542">
    <property type="entry name" value="Acetyltransf_CG"/>
    <property type="match status" value="1"/>
</dbReference>
<keyword evidence="3" id="KW-1185">Reference proteome</keyword>
<organism evidence="2 3">
    <name type="scientific">Moraxella oculi</name>
    <dbReference type="NCBI Taxonomy" id="2940516"/>
    <lineage>
        <taxon>Bacteria</taxon>
        <taxon>Pseudomonadati</taxon>
        <taxon>Pseudomonadota</taxon>
        <taxon>Gammaproteobacteria</taxon>
        <taxon>Moraxellales</taxon>
        <taxon>Moraxellaceae</taxon>
        <taxon>Moraxella</taxon>
    </lineage>
</organism>
<dbReference type="Gene3D" id="3.40.630.30">
    <property type="match status" value="1"/>
</dbReference>
<dbReference type="Proteomes" id="UP001624684">
    <property type="component" value="Unassembled WGS sequence"/>
</dbReference>
<proteinExistence type="predicted"/>
<keyword evidence="2" id="KW-0012">Acyltransferase</keyword>
<gene>
    <name evidence="2" type="ORF">ACJHVH_08855</name>
</gene>
<comment type="caution">
    <text evidence="2">The sequence shown here is derived from an EMBL/GenBank/DDBJ whole genome shotgun (WGS) entry which is preliminary data.</text>
</comment>
<keyword evidence="2" id="KW-0808">Transferase</keyword>
<feature type="domain" description="N-acetyltransferase" evidence="1">
    <location>
        <begin position="5"/>
        <end position="91"/>
    </location>
</feature>
<dbReference type="InterPro" id="IPR031165">
    <property type="entry name" value="GNAT_YJDJ"/>
</dbReference>
<dbReference type="PANTHER" id="PTHR31435">
    <property type="entry name" value="PROTEIN NATD1"/>
    <property type="match status" value="1"/>
</dbReference>
<dbReference type="EMBL" id="JBJJXE010000023">
    <property type="protein sequence ID" value="MFL1733086.1"/>
    <property type="molecule type" value="Genomic_DNA"/>
</dbReference>
<dbReference type="SUPFAM" id="SSF55729">
    <property type="entry name" value="Acyl-CoA N-acyltransferases (Nat)"/>
    <property type="match status" value="1"/>
</dbReference>
<dbReference type="PANTHER" id="PTHR31435:SF9">
    <property type="entry name" value="PROTEIN NATD1"/>
    <property type="match status" value="1"/>
</dbReference>
<dbReference type="GO" id="GO:0016746">
    <property type="term" value="F:acyltransferase activity"/>
    <property type="evidence" value="ECO:0007669"/>
    <property type="project" value="UniProtKB-KW"/>
</dbReference>
<dbReference type="PROSITE" id="PS51729">
    <property type="entry name" value="GNAT_YJDJ"/>
    <property type="match status" value="1"/>
</dbReference>
<dbReference type="RefSeq" id="WP_249102191.1">
    <property type="nucleotide sequence ID" value="NZ_JAMBAQ010000028.1"/>
</dbReference>
<sequence>MINITHNPSSKRFETTIDSITAYLSYADDGNDVLDYQHTIVPSQLGGQGIGKALTKYALDHARQHNKKVIPTCGFVASYINKNPHYQDLVFG</sequence>
<name>A0ABW8UDD3_9GAMM</name>
<reference evidence="2 3" key="1">
    <citation type="submission" date="2024-11" db="EMBL/GenBank/DDBJ databases">
        <title>First Report of Moraxella oculi in Brazil in an Infectious Bovine Keratoconjunctivitis Outbreak.</title>
        <authorList>
            <person name="Carvalho C.V."/>
            <person name="Domingues R."/>
            <person name="Coutinho C."/>
            <person name="Honorio N.T.B.S."/>
            <person name="Faza D.R.L.R."/>
            <person name="Carvalho W.A."/>
            <person name="Machado A.B.F."/>
            <person name="Martins M.F."/>
            <person name="Gaspar E.B."/>
        </authorList>
    </citation>
    <scope>NUCLEOTIDE SEQUENCE [LARGE SCALE GENOMIC DNA]</scope>
    <source>
        <strain evidence="2 3">2117LE</strain>
    </source>
</reference>
<evidence type="ECO:0000313" key="2">
    <source>
        <dbReference type="EMBL" id="MFL1733086.1"/>
    </source>
</evidence>
<protein>
    <submittedName>
        <fullName evidence="2">GNAT family N-acetyltransferase</fullName>
        <ecNumber evidence="2">2.3.1.-</ecNumber>
    </submittedName>
</protein>
<dbReference type="InterPro" id="IPR016181">
    <property type="entry name" value="Acyl_CoA_acyltransferase"/>
</dbReference>
<dbReference type="InterPro" id="IPR045057">
    <property type="entry name" value="Gcn5-rel_NAT"/>
</dbReference>